<evidence type="ECO:0000313" key="3">
    <source>
        <dbReference type="Proteomes" id="UP001139311"/>
    </source>
</evidence>
<organism evidence="2 3">
    <name type="scientific">Roseicella aerolata</name>
    <dbReference type="NCBI Taxonomy" id="2883479"/>
    <lineage>
        <taxon>Bacteria</taxon>
        <taxon>Pseudomonadati</taxon>
        <taxon>Pseudomonadota</taxon>
        <taxon>Alphaproteobacteria</taxon>
        <taxon>Acetobacterales</taxon>
        <taxon>Roseomonadaceae</taxon>
        <taxon>Roseicella</taxon>
    </lineage>
</organism>
<feature type="transmembrane region" description="Helical" evidence="1">
    <location>
        <begin position="21"/>
        <end position="43"/>
    </location>
</feature>
<keyword evidence="3" id="KW-1185">Reference proteome</keyword>
<proteinExistence type="predicted"/>
<sequence>MARQTAEPSATTGLGLQRETLVRGGLVGLLLVLAVGGIAWLGADPAPPSPLEGYRRMGPAAGGAALQRDLLREFPPGTPPAPLVRRLEGMGFACLPASEGWRCTHAAPGEDRRVWRAELVLGLEDGALARLEARMAEGAP</sequence>
<name>A0A9X1IFH1_9PROT</name>
<keyword evidence="1" id="KW-1133">Transmembrane helix</keyword>
<dbReference type="EMBL" id="JAJAQI010000013">
    <property type="protein sequence ID" value="MCB4822125.1"/>
    <property type="molecule type" value="Genomic_DNA"/>
</dbReference>
<gene>
    <name evidence="2" type="ORF">LHA35_10310</name>
</gene>
<evidence type="ECO:0000256" key="1">
    <source>
        <dbReference type="SAM" id="Phobius"/>
    </source>
</evidence>
<keyword evidence="1" id="KW-0812">Transmembrane</keyword>
<dbReference type="AlphaFoldDB" id="A0A9X1IFH1"/>
<reference evidence="2" key="1">
    <citation type="submission" date="2021-10" db="EMBL/GenBank/DDBJ databases">
        <title>Roseicella aerolatum sp. nov., isolated from aerosols of e-waste dismantling site.</title>
        <authorList>
            <person name="Qin T."/>
        </authorList>
    </citation>
    <scope>NUCLEOTIDE SEQUENCE</scope>
    <source>
        <strain evidence="2">GB24</strain>
    </source>
</reference>
<dbReference type="RefSeq" id="WP_226607970.1">
    <property type="nucleotide sequence ID" value="NZ_JAJAQI010000013.1"/>
</dbReference>
<protein>
    <submittedName>
        <fullName evidence="2">Uncharacterized protein</fullName>
    </submittedName>
</protein>
<comment type="caution">
    <text evidence="2">The sequence shown here is derived from an EMBL/GenBank/DDBJ whole genome shotgun (WGS) entry which is preliminary data.</text>
</comment>
<accession>A0A9X1IFH1</accession>
<evidence type="ECO:0000313" key="2">
    <source>
        <dbReference type="EMBL" id="MCB4822125.1"/>
    </source>
</evidence>
<keyword evidence="1" id="KW-0472">Membrane</keyword>
<dbReference type="Proteomes" id="UP001139311">
    <property type="component" value="Unassembled WGS sequence"/>
</dbReference>